<reference evidence="2" key="1">
    <citation type="submission" date="2016-12" db="EMBL/GenBank/DDBJ databases">
        <authorList>
            <person name="Gaudriault S."/>
        </authorList>
    </citation>
    <scope>NUCLEOTIDE SEQUENCE [LARGE SCALE GENOMIC DNA]</scope>
    <source>
        <strain evidence="2">HGB1681 (deposited as PTA-6826 in the American Type Culture Collection)</strain>
    </source>
</reference>
<proteinExistence type="predicted"/>
<dbReference type="EMBL" id="FTLG01000069">
    <property type="protein sequence ID" value="SIP72665.1"/>
    <property type="molecule type" value="Genomic_DNA"/>
</dbReference>
<dbReference type="Proteomes" id="UP000196435">
    <property type="component" value="Unassembled WGS sequence"/>
</dbReference>
<gene>
    <name evidence="1" type="ORF">XIS1_1600022</name>
</gene>
<sequence>MGSLCSTIELHSHQRFDTMKYIPLIESQQLLTNEQVYAFYSITLITIIR</sequence>
<name>A0A1N6MUX8_9GAMM</name>
<evidence type="ECO:0000313" key="1">
    <source>
        <dbReference type="EMBL" id="SIP72665.1"/>
    </source>
</evidence>
<evidence type="ECO:0000313" key="2">
    <source>
        <dbReference type="Proteomes" id="UP000196435"/>
    </source>
</evidence>
<accession>A0A1N6MUX8</accession>
<dbReference type="AlphaFoldDB" id="A0A1N6MUX8"/>
<organism evidence="1 2">
    <name type="scientific">Xenorhabdus innexi</name>
    <dbReference type="NCBI Taxonomy" id="290109"/>
    <lineage>
        <taxon>Bacteria</taxon>
        <taxon>Pseudomonadati</taxon>
        <taxon>Pseudomonadota</taxon>
        <taxon>Gammaproteobacteria</taxon>
        <taxon>Enterobacterales</taxon>
        <taxon>Morganellaceae</taxon>
        <taxon>Xenorhabdus</taxon>
    </lineage>
</organism>
<protein>
    <submittedName>
        <fullName evidence="1">Uncharacterized protein</fullName>
    </submittedName>
</protein>